<dbReference type="AlphaFoldDB" id="A0A1G2MHV4"/>
<dbReference type="GO" id="GO:0005737">
    <property type="term" value="C:cytoplasm"/>
    <property type="evidence" value="ECO:0007669"/>
    <property type="project" value="UniProtKB-ARBA"/>
</dbReference>
<dbReference type="EMBL" id="MHRK01000038">
    <property type="protein sequence ID" value="OHA23304.1"/>
    <property type="molecule type" value="Genomic_DNA"/>
</dbReference>
<dbReference type="GO" id="GO:0003735">
    <property type="term" value="F:structural constituent of ribosome"/>
    <property type="evidence" value="ECO:0007669"/>
    <property type="project" value="InterPro"/>
</dbReference>
<dbReference type="Gene3D" id="3.30.1490.10">
    <property type="match status" value="1"/>
</dbReference>
<keyword evidence="2 6" id="KW-0689">Ribosomal protein</keyword>
<dbReference type="InterPro" id="IPR035987">
    <property type="entry name" value="Ribosomal_uS8_sf"/>
</dbReference>
<dbReference type="PROSITE" id="PS00053">
    <property type="entry name" value="RIBOSOMAL_S8"/>
    <property type="match status" value="1"/>
</dbReference>
<evidence type="ECO:0000256" key="1">
    <source>
        <dbReference type="ARBA" id="ARBA00006471"/>
    </source>
</evidence>
<gene>
    <name evidence="7" type="ORF">A3C72_04580</name>
</gene>
<evidence type="ECO:0000256" key="5">
    <source>
        <dbReference type="ARBA" id="ARBA00035525"/>
    </source>
</evidence>
<sequence>MDYISDMLIRIKNANSAYKPEVSIPYSSLGMSVAQTLAKSGFTGSPLRKGKRLKFIELPLIYENDEPKISGIKRLSGQAKRMYTGVSSIRPVRNGYGKLVVSTSSGVMTGEEAKKAKIGGELLFEIW</sequence>
<comment type="similarity">
    <text evidence="1 6">Belongs to the universal ribosomal protein uS8 family.</text>
</comment>
<evidence type="ECO:0000313" key="7">
    <source>
        <dbReference type="EMBL" id="OHA23304.1"/>
    </source>
</evidence>
<dbReference type="GO" id="GO:0006412">
    <property type="term" value="P:translation"/>
    <property type="evidence" value="ECO:0007669"/>
    <property type="project" value="InterPro"/>
</dbReference>
<dbReference type="SUPFAM" id="SSF56047">
    <property type="entry name" value="Ribosomal protein S8"/>
    <property type="match status" value="1"/>
</dbReference>
<dbReference type="GO" id="GO:1990904">
    <property type="term" value="C:ribonucleoprotein complex"/>
    <property type="evidence" value="ECO:0007669"/>
    <property type="project" value="UniProtKB-KW"/>
</dbReference>
<dbReference type="InterPro" id="IPR047863">
    <property type="entry name" value="Ribosomal_uS8_CS"/>
</dbReference>
<evidence type="ECO:0000313" key="8">
    <source>
        <dbReference type="Proteomes" id="UP000177130"/>
    </source>
</evidence>
<keyword evidence="3 6" id="KW-0687">Ribonucleoprotein</keyword>
<dbReference type="FunFam" id="3.30.1490.10:FF:000001">
    <property type="entry name" value="30S ribosomal protein S8"/>
    <property type="match status" value="1"/>
</dbReference>
<reference evidence="7 8" key="1">
    <citation type="journal article" date="2016" name="Nat. Commun.">
        <title>Thousands of microbial genomes shed light on interconnected biogeochemical processes in an aquifer system.</title>
        <authorList>
            <person name="Anantharaman K."/>
            <person name="Brown C.T."/>
            <person name="Hug L.A."/>
            <person name="Sharon I."/>
            <person name="Castelle C.J."/>
            <person name="Probst A.J."/>
            <person name="Thomas B.C."/>
            <person name="Singh A."/>
            <person name="Wilkins M.J."/>
            <person name="Karaoz U."/>
            <person name="Brodie E.L."/>
            <person name="Williams K.H."/>
            <person name="Hubbard S.S."/>
            <person name="Banfield J.F."/>
        </authorList>
    </citation>
    <scope>NUCLEOTIDE SEQUENCE [LARGE SCALE GENOMIC DNA]</scope>
</reference>
<dbReference type="Pfam" id="PF00410">
    <property type="entry name" value="Ribosomal_S8"/>
    <property type="match status" value="1"/>
</dbReference>
<organism evidence="7 8">
    <name type="scientific">Candidatus Taylorbacteria bacterium RIFCSPHIGHO2_02_FULL_43_32b</name>
    <dbReference type="NCBI Taxonomy" id="1802306"/>
    <lineage>
        <taxon>Bacteria</taxon>
        <taxon>Candidatus Tayloriibacteriota</taxon>
    </lineage>
</organism>
<evidence type="ECO:0000256" key="2">
    <source>
        <dbReference type="ARBA" id="ARBA00022980"/>
    </source>
</evidence>
<protein>
    <recommendedName>
        <fullName evidence="4">Small ribosomal subunit protein uS8</fullName>
    </recommendedName>
    <alternativeName>
        <fullName evidence="5">30S ribosomal protein S8</fullName>
    </alternativeName>
</protein>
<name>A0A1G2MHV4_9BACT</name>
<accession>A0A1G2MHV4</accession>
<proteinExistence type="inferred from homology"/>
<evidence type="ECO:0000256" key="4">
    <source>
        <dbReference type="ARBA" id="ARBA00035258"/>
    </source>
</evidence>
<dbReference type="PANTHER" id="PTHR11758">
    <property type="entry name" value="40S RIBOSOMAL PROTEIN S15A"/>
    <property type="match status" value="1"/>
</dbReference>
<comment type="caution">
    <text evidence="7">The sequence shown here is derived from an EMBL/GenBank/DDBJ whole genome shotgun (WGS) entry which is preliminary data.</text>
</comment>
<evidence type="ECO:0000256" key="6">
    <source>
        <dbReference type="RuleBase" id="RU003660"/>
    </source>
</evidence>
<dbReference type="Gene3D" id="3.30.1370.30">
    <property type="match status" value="1"/>
</dbReference>
<dbReference type="InterPro" id="IPR000630">
    <property type="entry name" value="Ribosomal_uS8"/>
</dbReference>
<dbReference type="STRING" id="1802306.A3C72_04580"/>
<dbReference type="GO" id="GO:0005840">
    <property type="term" value="C:ribosome"/>
    <property type="evidence" value="ECO:0007669"/>
    <property type="project" value="UniProtKB-KW"/>
</dbReference>
<dbReference type="Proteomes" id="UP000177130">
    <property type="component" value="Unassembled WGS sequence"/>
</dbReference>
<evidence type="ECO:0000256" key="3">
    <source>
        <dbReference type="ARBA" id="ARBA00023274"/>
    </source>
</evidence>